<evidence type="ECO:0000259" key="15">
    <source>
        <dbReference type="Pfam" id="PF05187"/>
    </source>
</evidence>
<keyword evidence="12 14" id="KW-0830">Ubiquinone</keyword>
<gene>
    <name evidence="17" type="ORF">DU002_11835</name>
</gene>
<evidence type="ECO:0000256" key="8">
    <source>
        <dbReference type="ARBA" id="ARBA00022982"/>
    </source>
</evidence>
<dbReference type="GO" id="GO:0051539">
    <property type="term" value="F:4 iron, 4 sulfur cluster binding"/>
    <property type="evidence" value="ECO:0007669"/>
    <property type="project" value="UniProtKB-UniRule"/>
</dbReference>
<keyword evidence="3 14" id="KW-0813">Transport</keyword>
<evidence type="ECO:0000259" key="16">
    <source>
        <dbReference type="Pfam" id="PF21162"/>
    </source>
</evidence>
<keyword evidence="9 14" id="KW-0560">Oxidoreductase</keyword>
<dbReference type="Gene3D" id="3.30.9.90">
    <property type="match status" value="1"/>
</dbReference>
<evidence type="ECO:0000313" key="17">
    <source>
        <dbReference type="EMBL" id="RCU49599.1"/>
    </source>
</evidence>
<feature type="domain" description="ETF-QO/FixC ubiquinone-binding" evidence="16">
    <location>
        <begin position="206"/>
        <end position="303"/>
    </location>
</feature>
<evidence type="ECO:0000256" key="9">
    <source>
        <dbReference type="ARBA" id="ARBA00023002"/>
    </source>
</evidence>
<dbReference type="InterPro" id="IPR007859">
    <property type="entry name" value="ETF-QO/FixX_C"/>
</dbReference>
<dbReference type="Gene3D" id="3.50.50.60">
    <property type="entry name" value="FAD/NAD(P)-binding domain"/>
    <property type="match status" value="1"/>
</dbReference>
<dbReference type="EMBL" id="QPID01000006">
    <property type="protein sequence ID" value="RCU49599.1"/>
    <property type="molecule type" value="Genomic_DNA"/>
</dbReference>
<dbReference type="Pfam" id="PF21162">
    <property type="entry name" value="ETFQO_UQ-bd"/>
    <property type="match status" value="1"/>
</dbReference>
<comment type="subcellular location">
    <subcellularLocation>
        <location evidence="2">Membrane</location>
    </subcellularLocation>
</comment>
<dbReference type="GO" id="GO:0046872">
    <property type="term" value="F:metal ion binding"/>
    <property type="evidence" value="ECO:0007669"/>
    <property type="project" value="UniProtKB-KW"/>
</dbReference>
<evidence type="ECO:0000256" key="5">
    <source>
        <dbReference type="ARBA" id="ARBA00022723"/>
    </source>
</evidence>
<name>A0A368NJJ0_9GAMM</name>
<keyword evidence="6 14" id="KW-0274">FAD</keyword>
<evidence type="ECO:0000256" key="4">
    <source>
        <dbReference type="ARBA" id="ARBA00022630"/>
    </source>
</evidence>
<comment type="cofactor">
    <cofactor evidence="1 14">
        <name>FAD</name>
        <dbReference type="ChEBI" id="CHEBI:57692"/>
    </cofactor>
</comment>
<keyword evidence="4 14" id="KW-0285">Flavoprotein</keyword>
<evidence type="ECO:0000256" key="11">
    <source>
        <dbReference type="ARBA" id="ARBA00023014"/>
    </source>
</evidence>
<comment type="catalytic activity">
    <reaction evidence="14">
        <text>a ubiquinone + reduced [electron-transfer flavoprotein] = a ubiquinol + oxidized [electron-transfer flavoprotein] + H(+)</text>
        <dbReference type="Rhea" id="RHEA:24052"/>
        <dbReference type="Rhea" id="RHEA-COMP:9565"/>
        <dbReference type="Rhea" id="RHEA-COMP:9566"/>
        <dbReference type="Rhea" id="RHEA-COMP:10685"/>
        <dbReference type="Rhea" id="RHEA-COMP:10686"/>
        <dbReference type="ChEBI" id="CHEBI:15378"/>
        <dbReference type="ChEBI" id="CHEBI:16389"/>
        <dbReference type="ChEBI" id="CHEBI:17976"/>
        <dbReference type="ChEBI" id="CHEBI:57692"/>
        <dbReference type="ChEBI" id="CHEBI:58307"/>
        <dbReference type="EC" id="1.5.5.1"/>
    </reaction>
</comment>
<keyword evidence="11 14" id="KW-0411">Iron-sulfur</keyword>
<evidence type="ECO:0000256" key="14">
    <source>
        <dbReference type="RuleBase" id="RU366068"/>
    </source>
</evidence>
<keyword evidence="5 14" id="KW-0479">Metal-binding</keyword>
<dbReference type="OrthoDB" id="9766632at2"/>
<dbReference type="SUPFAM" id="SSF54373">
    <property type="entry name" value="FAD-linked reductases, C-terminal domain"/>
    <property type="match status" value="1"/>
</dbReference>
<dbReference type="GO" id="GO:0004174">
    <property type="term" value="F:electron-transferring-flavoprotein dehydrogenase activity"/>
    <property type="evidence" value="ECO:0007669"/>
    <property type="project" value="UniProtKB-UniRule"/>
</dbReference>
<dbReference type="Proteomes" id="UP000252558">
    <property type="component" value="Unassembled WGS sequence"/>
</dbReference>
<proteinExistence type="predicted"/>
<evidence type="ECO:0000256" key="12">
    <source>
        <dbReference type="ARBA" id="ARBA00023075"/>
    </source>
</evidence>
<keyword evidence="13" id="KW-0472">Membrane</keyword>
<protein>
    <recommendedName>
        <fullName evidence="14">Electron transfer flavoprotein-ubiquinone oxidoreductase</fullName>
        <shortName evidence="14">ETF-QO</shortName>
        <ecNumber evidence="14">1.5.5.1</ecNumber>
    </recommendedName>
</protein>
<dbReference type="AlphaFoldDB" id="A0A368NJJ0"/>
<evidence type="ECO:0000256" key="3">
    <source>
        <dbReference type="ARBA" id="ARBA00022448"/>
    </source>
</evidence>
<comment type="function">
    <text evidence="14">Accepts electrons from ETF and reduces ubiquinone.</text>
</comment>
<dbReference type="Gene3D" id="3.30.70.20">
    <property type="match status" value="1"/>
</dbReference>
<dbReference type="SUPFAM" id="SSF54862">
    <property type="entry name" value="4Fe-4S ferredoxins"/>
    <property type="match status" value="1"/>
</dbReference>
<evidence type="ECO:0000256" key="10">
    <source>
        <dbReference type="ARBA" id="ARBA00023004"/>
    </source>
</evidence>
<sequence length="559" mass="61251">MQREQMSFDLLIVGAGPAGLSAAIRAKQLQPEMNICVLEKGPEVGAHILSGAVFDPIALQELFPGELWRQAPLGLSVNQDQLLRLSQTASKLMPEWTVPKALHNDGCKILSLGKLCRWLAEQAQALGVDIFPGFSAHQLKYEGEQVVGVITGDMGRDKQGELKPGGMLGMEILAPYTLLAEGCRGHLGKQVVNRFALDAGKDPQHYALGFKEVWRVSKDKHQPGLTQHTFGWPLTEGSGHKANGGGFIYHGENQQVYIGLIVDLNYQNPHLDPFEEFQQFKRHPMLNHLLAEGERLSYGARTIAKGGWHSLPKMSFPGGMLIGCDAGTLDAARIKGSHTAMKSGMLAAEAIAAAATKGAATKGAAEATENTATNHTITDFDSRVENSWLGRSLYCHRNSVANLHRFGLLAGGALNWLEQNLLNGHLFWHSRDQSHDHEHMLTAADAPPINYPKPDKTITFSRTASLFLSNLNHDHDQPNHLQLTDDSIPINVNLSSYNEPAQRYCPAGVYEVQQIDGKTNFVINSQNCLHCKCCDIKDPSQNIQWVTPEGGSGPQYTDM</sequence>
<evidence type="ECO:0000256" key="13">
    <source>
        <dbReference type="ARBA" id="ARBA00023136"/>
    </source>
</evidence>
<feature type="domain" description="ETF-QO/FixX C-terminal" evidence="15">
    <location>
        <begin position="457"/>
        <end position="557"/>
    </location>
</feature>
<evidence type="ECO:0000256" key="7">
    <source>
        <dbReference type="ARBA" id="ARBA00022946"/>
    </source>
</evidence>
<accession>A0A368NJJ0</accession>
<dbReference type="InterPro" id="IPR036188">
    <property type="entry name" value="FAD/NAD-bd_sf"/>
</dbReference>
<organism evidence="17 18">
    <name type="scientific">Corallincola holothuriorum</name>
    <dbReference type="NCBI Taxonomy" id="2282215"/>
    <lineage>
        <taxon>Bacteria</taxon>
        <taxon>Pseudomonadati</taxon>
        <taxon>Pseudomonadota</taxon>
        <taxon>Gammaproteobacteria</taxon>
        <taxon>Alteromonadales</taxon>
        <taxon>Psychromonadaceae</taxon>
        <taxon>Corallincola</taxon>
    </lineage>
</organism>
<keyword evidence="10 14" id="KW-0408">Iron</keyword>
<dbReference type="SUPFAM" id="SSF51905">
    <property type="entry name" value="FAD/NAD(P)-binding domain"/>
    <property type="match status" value="1"/>
</dbReference>
<evidence type="ECO:0000313" key="18">
    <source>
        <dbReference type="Proteomes" id="UP000252558"/>
    </source>
</evidence>
<evidence type="ECO:0000256" key="1">
    <source>
        <dbReference type="ARBA" id="ARBA00001974"/>
    </source>
</evidence>
<evidence type="ECO:0000256" key="6">
    <source>
        <dbReference type="ARBA" id="ARBA00022827"/>
    </source>
</evidence>
<comment type="cofactor">
    <cofactor evidence="14">
        <name>[4Fe-4S] cluster</name>
        <dbReference type="ChEBI" id="CHEBI:49883"/>
    </cofactor>
    <text evidence="14">Binds 1 [4Fe-4S] cluster.</text>
</comment>
<dbReference type="Pfam" id="PF13450">
    <property type="entry name" value="NAD_binding_8"/>
    <property type="match status" value="1"/>
</dbReference>
<dbReference type="InterPro" id="IPR049398">
    <property type="entry name" value="ETF-QO/FixC_UQ-bd"/>
</dbReference>
<keyword evidence="8 14" id="KW-0249">Electron transport</keyword>
<dbReference type="EC" id="1.5.5.1" evidence="14"/>
<dbReference type="FunFam" id="3.30.70.20:FF:000015">
    <property type="entry name" value="Electron transfer flavoprotein-ubiquinone oxidoreductase"/>
    <property type="match status" value="1"/>
</dbReference>
<keyword evidence="18" id="KW-1185">Reference proteome</keyword>
<dbReference type="InterPro" id="IPR040156">
    <property type="entry name" value="ETF-QO"/>
</dbReference>
<comment type="caution">
    <text evidence="17">The sequence shown here is derived from an EMBL/GenBank/DDBJ whole genome shotgun (WGS) entry which is preliminary data.</text>
</comment>
<dbReference type="RefSeq" id="WP_114338594.1">
    <property type="nucleotide sequence ID" value="NZ_QPID01000006.1"/>
</dbReference>
<reference evidence="17 18" key="1">
    <citation type="submission" date="2018-07" db="EMBL/GenBank/DDBJ databases">
        <title>Corallincola holothuriorum sp. nov., a new facultative anaerobe isolated from sea cucumber Apostichopus japonicus.</title>
        <authorList>
            <person name="Xia H."/>
        </authorList>
    </citation>
    <scope>NUCLEOTIDE SEQUENCE [LARGE SCALE GENOMIC DNA]</scope>
    <source>
        <strain evidence="17 18">C4</strain>
    </source>
</reference>
<dbReference type="GO" id="GO:0016020">
    <property type="term" value="C:membrane"/>
    <property type="evidence" value="ECO:0007669"/>
    <property type="project" value="UniProtKB-SubCell"/>
</dbReference>
<evidence type="ECO:0000256" key="2">
    <source>
        <dbReference type="ARBA" id="ARBA00004370"/>
    </source>
</evidence>
<dbReference type="Pfam" id="PF05187">
    <property type="entry name" value="Fer4_ETF_QO"/>
    <property type="match status" value="1"/>
</dbReference>
<dbReference type="PANTHER" id="PTHR10617:SF107">
    <property type="entry name" value="ELECTRON TRANSFER FLAVOPROTEIN-UBIQUINONE OXIDOREDUCTASE, MITOCHONDRIAL"/>
    <property type="match status" value="1"/>
</dbReference>
<dbReference type="PANTHER" id="PTHR10617">
    <property type="entry name" value="ELECTRON TRANSFER FLAVOPROTEIN-UBIQUINONE OXIDOREDUCTASE"/>
    <property type="match status" value="1"/>
</dbReference>
<keyword evidence="7" id="KW-0809">Transit peptide</keyword>